<dbReference type="OrthoDB" id="3357846at2759"/>
<sequence length="568" mass="61937">MFDLVRDSTFGQIVNWASKGRLLPYADQRSDYVVPARYLSRQEPSPFPRTVSQAPTLESGAVTLVDASGVCAEQKQLGSDAGDVEKQAQLDSGAIEPPSARYPWLVDFEENDPDRPLNWSSRKRLFVASLISLLTFSVYVGSAIYTSSIPGIMSEFGIGQVGATAGLTLFVAGYGIAPMVLSPMQEIPRWGRLPVYMIGLALFVVFQIPQVLAKNVATILVFRFLSGTVGSPALATGGASMGDIFAPKQLAIAIGAWSMGAVCGPIAGPVIGGFAAQGMNWRWPLLELLWISGFAFVVLFFAFPETLESTILIRRAERLRKLTGNTLLKAPAEVDAGEDDKLGHVLKETISRAFRLAVEPSLAVCHCYIALVYAIFYLWFEAFPLTFNEIHHFSLGVGGLPYLTFIVSAAITFTGYCLYQKYHLNPRMERDPNLKPEARLEIALIAAPFIPLSLLIFGWTARESVHWMVPVVGAGLYLPGIFLAFQGIMVYVAMSYPKYAASNLAANDLFRSTIASAFPLFGARYFTVLGIGPGSTLLAGVSILMMPLLWLIIKYGPVLRARSKFAQA</sequence>
<dbReference type="CDD" id="cd17323">
    <property type="entry name" value="MFS_Tpo1_MDR_like"/>
    <property type="match status" value="1"/>
</dbReference>
<name>A0A194SA37_RHOGW</name>
<gene>
    <name evidence="7" type="ORF">RHOBADRAFT_34896</name>
</gene>
<dbReference type="InterPro" id="IPR011701">
    <property type="entry name" value="MFS"/>
</dbReference>
<feature type="transmembrane region" description="Helical" evidence="5">
    <location>
        <begin position="288"/>
        <end position="313"/>
    </location>
</feature>
<keyword evidence="2 5" id="KW-0812">Transmembrane</keyword>
<dbReference type="Pfam" id="PF07690">
    <property type="entry name" value="MFS_1"/>
    <property type="match status" value="1"/>
</dbReference>
<feature type="transmembrane region" description="Helical" evidence="5">
    <location>
        <begin position="250"/>
        <end position="276"/>
    </location>
</feature>
<evidence type="ECO:0000256" key="4">
    <source>
        <dbReference type="ARBA" id="ARBA00023136"/>
    </source>
</evidence>
<feature type="transmembrane region" description="Helical" evidence="5">
    <location>
        <begin position="219"/>
        <end position="238"/>
    </location>
</feature>
<evidence type="ECO:0000259" key="6">
    <source>
        <dbReference type="PROSITE" id="PS50850"/>
    </source>
</evidence>
<evidence type="ECO:0000256" key="2">
    <source>
        <dbReference type="ARBA" id="ARBA00022692"/>
    </source>
</evidence>
<dbReference type="Gene3D" id="1.20.1250.20">
    <property type="entry name" value="MFS general substrate transporter like domains"/>
    <property type="match status" value="1"/>
</dbReference>
<dbReference type="RefSeq" id="XP_018272315.1">
    <property type="nucleotide sequence ID" value="XM_018413243.1"/>
</dbReference>
<keyword evidence="8" id="KW-1185">Reference proteome</keyword>
<dbReference type="GO" id="GO:0005886">
    <property type="term" value="C:plasma membrane"/>
    <property type="evidence" value="ECO:0007669"/>
    <property type="project" value="TreeGrafter"/>
</dbReference>
<reference evidence="7 8" key="1">
    <citation type="journal article" date="2015" name="Front. Microbiol.">
        <title>Genome sequence of the plant growth promoting endophytic yeast Rhodotorula graminis WP1.</title>
        <authorList>
            <person name="Firrincieli A."/>
            <person name="Otillar R."/>
            <person name="Salamov A."/>
            <person name="Schmutz J."/>
            <person name="Khan Z."/>
            <person name="Redman R.S."/>
            <person name="Fleck N.D."/>
            <person name="Lindquist E."/>
            <person name="Grigoriev I.V."/>
            <person name="Doty S.L."/>
        </authorList>
    </citation>
    <scope>NUCLEOTIDE SEQUENCE [LARGE SCALE GENOMIC DNA]</scope>
    <source>
        <strain evidence="7 8">WP1</strain>
    </source>
</reference>
<dbReference type="PROSITE" id="PS50850">
    <property type="entry name" value="MFS"/>
    <property type="match status" value="1"/>
</dbReference>
<dbReference type="PANTHER" id="PTHR23502">
    <property type="entry name" value="MAJOR FACILITATOR SUPERFAMILY"/>
    <property type="match status" value="1"/>
</dbReference>
<protein>
    <recommendedName>
        <fullName evidence="6">Major facilitator superfamily (MFS) profile domain-containing protein</fullName>
    </recommendedName>
</protein>
<feature type="transmembrane region" description="Helical" evidence="5">
    <location>
        <begin position="537"/>
        <end position="555"/>
    </location>
</feature>
<evidence type="ECO:0000256" key="5">
    <source>
        <dbReference type="SAM" id="Phobius"/>
    </source>
</evidence>
<dbReference type="GO" id="GO:1990961">
    <property type="term" value="P:xenobiotic detoxification by transmembrane export across the plasma membrane"/>
    <property type="evidence" value="ECO:0007669"/>
    <property type="project" value="TreeGrafter"/>
</dbReference>
<feature type="domain" description="Major facilitator superfamily (MFS) profile" evidence="6">
    <location>
        <begin position="127"/>
        <end position="568"/>
    </location>
</feature>
<organism evidence="7 8">
    <name type="scientific">Rhodotorula graminis (strain WP1)</name>
    <dbReference type="NCBI Taxonomy" id="578459"/>
    <lineage>
        <taxon>Eukaryota</taxon>
        <taxon>Fungi</taxon>
        <taxon>Dikarya</taxon>
        <taxon>Basidiomycota</taxon>
        <taxon>Pucciniomycotina</taxon>
        <taxon>Microbotryomycetes</taxon>
        <taxon>Sporidiobolales</taxon>
        <taxon>Sporidiobolaceae</taxon>
        <taxon>Rhodotorula</taxon>
    </lineage>
</organism>
<dbReference type="STRING" id="578459.A0A194SA37"/>
<dbReference type="EMBL" id="KQ474076">
    <property type="protein sequence ID" value="KPV76266.1"/>
    <property type="molecule type" value="Genomic_DNA"/>
</dbReference>
<dbReference type="SUPFAM" id="SSF103473">
    <property type="entry name" value="MFS general substrate transporter"/>
    <property type="match status" value="1"/>
</dbReference>
<keyword evidence="3 5" id="KW-1133">Transmembrane helix</keyword>
<feature type="transmembrane region" description="Helical" evidence="5">
    <location>
        <begin position="125"/>
        <end position="145"/>
    </location>
</feature>
<dbReference type="GeneID" id="28973692"/>
<dbReference type="OMA" id="EILLVEW"/>
<dbReference type="InterPro" id="IPR020846">
    <property type="entry name" value="MFS_dom"/>
</dbReference>
<dbReference type="Proteomes" id="UP000053890">
    <property type="component" value="Unassembled WGS sequence"/>
</dbReference>
<comment type="subcellular location">
    <subcellularLocation>
        <location evidence="1">Membrane</location>
        <topology evidence="1">Multi-pass membrane protein</topology>
    </subcellularLocation>
</comment>
<keyword evidence="4 5" id="KW-0472">Membrane</keyword>
<feature type="transmembrane region" description="Helical" evidence="5">
    <location>
        <begin position="361"/>
        <end position="380"/>
    </location>
</feature>
<feature type="transmembrane region" description="Helical" evidence="5">
    <location>
        <begin position="157"/>
        <end position="181"/>
    </location>
</feature>
<dbReference type="GO" id="GO:0015244">
    <property type="term" value="F:fluconazole transmembrane transporter activity"/>
    <property type="evidence" value="ECO:0007669"/>
    <property type="project" value="TreeGrafter"/>
</dbReference>
<feature type="transmembrane region" description="Helical" evidence="5">
    <location>
        <begin position="440"/>
        <end position="461"/>
    </location>
</feature>
<feature type="transmembrane region" description="Helical" evidence="5">
    <location>
        <begin position="193"/>
        <end position="213"/>
    </location>
</feature>
<evidence type="ECO:0000313" key="7">
    <source>
        <dbReference type="EMBL" id="KPV76266.1"/>
    </source>
</evidence>
<dbReference type="AlphaFoldDB" id="A0A194SA37"/>
<evidence type="ECO:0000313" key="8">
    <source>
        <dbReference type="Proteomes" id="UP000053890"/>
    </source>
</evidence>
<dbReference type="InterPro" id="IPR036259">
    <property type="entry name" value="MFS_trans_sf"/>
</dbReference>
<dbReference type="FunFam" id="1.20.1250.20:FF:000011">
    <property type="entry name" value="MFS multidrug transporter, putative"/>
    <property type="match status" value="1"/>
</dbReference>
<feature type="transmembrane region" description="Helical" evidence="5">
    <location>
        <begin position="400"/>
        <end position="419"/>
    </location>
</feature>
<feature type="transmembrane region" description="Helical" evidence="5">
    <location>
        <begin position="467"/>
        <end position="492"/>
    </location>
</feature>
<dbReference type="PANTHER" id="PTHR23502:SF23">
    <property type="entry name" value="FLUCONAZOLE RESISTANCE PROTEIN 1"/>
    <property type="match status" value="1"/>
</dbReference>
<evidence type="ECO:0000256" key="3">
    <source>
        <dbReference type="ARBA" id="ARBA00022989"/>
    </source>
</evidence>
<proteinExistence type="predicted"/>
<feature type="transmembrane region" description="Helical" evidence="5">
    <location>
        <begin position="513"/>
        <end position="531"/>
    </location>
</feature>
<evidence type="ECO:0000256" key="1">
    <source>
        <dbReference type="ARBA" id="ARBA00004141"/>
    </source>
</evidence>
<accession>A0A194SA37</accession>